<dbReference type="HOGENOM" id="CLU_1587582_0_0_1"/>
<dbReference type="EMBL" id="KN835335">
    <property type="protein sequence ID" value="KIK39625.1"/>
    <property type="molecule type" value="Genomic_DNA"/>
</dbReference>
<sequence length="168" mass="18832">MFTRRPLVEVSSRDRAEIPVMLMTICVLIDYPEIGPSLVYMFHPCMIDSNISPSSRQVQSILAAYRAIQVVGSSMSPSRPLSGRCSYGLADNVDIVQTWRFVSRLQSFVKGTAPTADRVPVPLASRKGCSSCSSDKRARGKLRSNASQAEYEERVWYIYTKRQDSFVP</sequence>
<evidence type="ECO:0000313" key="2">
    <source>
        <dbReference type="Proteomes" id="UP000054485"/>
    </source>
</evidence>
<organism evidence="1 2">
    <name type="scientific">Suillus luteus UH-Slu-Lm8-n1</name>
    <dbReference type="NCBI Taxonomy" id="930992"/>
    <lineage>
        <taxon>Eukaryota</taxon>
        <taxon>Fungi</taxon>
        <taxon>Dikarya</taxon>
        <taxon>Basidiomycota</taxon>
        <taxon>Agaricomycotina</taxon>
        <taxon>Agaricomycetes</taxon>
        <taxon>Agaricomycetidae</taxon>
        <taxon>Boletales</taxon>
        <taxon>Suillineae</taxon>
        <taxon>Suillaceae</taxon>
        <taxon>Suillus</taxon>
    </lineage>
</organism>
<protein>
    <submittedName>
        <fullName evidence="1">Uncharacterized protein</fullName>
    </submittedName>
</protein>
<dbReference type="InParanoid" id="A0A0C9ZPM4"/>
<name>A0A0C9ZPM4_9AGAM</name>
<keyword evidence="2" id="KW-1185">Reference proteome</keyword>
<dbReference type="Proteomes" id="UP000054485">
    <property type="component" value="Unassembled WGS sequence"/>
</dbReference>
<reference evidence="2" key="2">
    <citation type="submission" date="2015-01" db="EMBL/GenBank/DDBJ databases">
        <title>Evolutionary Origins and Diversification of the Mycorrhizal Mutualists.</title>
        <authorList>
            <consortium name="DOE Joint Genome Institute"/>
            <consortium name="Mycorrhizal Genomics Consortium"/>
            <person name="Kohler A."/>
            <person name="Kuo A."/>
            <person name="Nagy L.G."/>
            <person name="Floudas D."/>
            <person name="Copeland A."/>
            <person name="Barry K.W."/>
            <person name="Cichocki N."/>
            <person name="Veneault-Fourrey C."/>
            <person name="LaButti K."/>
            <person name="Lindquist E.A."/>
            <person name="Lipzen A."/>
            <person name="Lundell T."/>
            <person name="Morin E."/>
            <person name="Murat C."/>
            <person name="Riley R."/>
            <person name="Ohm R."/>
            <person name="Sun H."/>
            <person name="Tunlid A."/>
            <person name="Henrissat B."/>
            <person name="Grigoriev I.V."/>
            <person name="Hibbett D.S."/>
            <person name="Martin F."/>
        </authorList>
    </citation>
    <scope>NUCLEOTIDE SEQUENCE [LARGE SCALE GENOMIC DNA]</scope>
    <source>
        <strain evidence="2">UH-Slu-Lm8-n1</strain>
    </source>
</reference>
<dbReference type="AlphaFoldDB" id="A0A0C9ZPM4"/>
<proteinExistence type="predicted"/>
<accession>A0A0C9ZPM4</accession>
<reference evidence="1 2" key="1">
    <citation type="submission" date="2014-04" db="EMBL/GenBank/DDBJ databases">
        <authorList>
            <consortium name="DOE Joint Genome Institute"/>
            <person name="Kuo A."/>
            <person name="Ruytinx J."/>
            <person name="Rineau F."/>
            <person name="Colpaert J."/>
            <person name="Kohler A."/>
            <person name="Nagy L.G."/>
            <person name="Floudas D."/>
            <person name="Copeland A."/>
            <person name="Barry K.W."/>
            <person name="Cichocki N."/>
            <person name="Veneault-Fourrey C."/>
            <person name="LaButti K."/>
            <person name="Lindquist E.A."/>
            <person name="Lipzen A."/>
            <person name="Lundell T."/>
            <person name="Morin E."/>
            <person name="Murat C."/>
            <person name="Sun H."/>
            <person name="Tunlid A."/>
            <person name="Henrissat B."/>
            <person name="Grigoriev I.V."/>
            <person name="Hibbett D.S."/>
            <person name="Martin F."/>
            <person name="Nordberg H.P."/>
            <person name="Cantor M.N."/>
            <person name="Hua S.X."/>
        </authorList>
    </citation>
    <scope>NUCLEOTIDE SEQUENCE [LARGE SCALE GENOMIC DNA]</scope>
    <source>
        <strain evidence="1 2">UH-Slu-Lm8-n1</strain>
    </source>
</reference>
<evidence type="ECO:0000313" key="1">
    <source>
        <dbReference type="EMBL" id="KIK39625.1"/>
    </source>
</evidence>
<gene>
    <name evidence="1" type="ORF">CY34DRAFT_324241</name>
</gene>